<dbReference type="InterPro" id="IPR045197">
    <property type="entry name" value="NUP210-like"/>
</dbReference>
<dbReference type="Pfam" id="PF22959">
    <property type="entry name" value="Ig_NUP210_15th"/>
    <property type="match status" value="1"/>
</dbReference>
<evidence type="ECO:0000256" key="7">
    <source>
        <dbReference type="ARBA" id="ARBA00023180"/>
    </source>
</evidence>
<dbReference type="KEGG" id="hazt:108681858"/>
<dbReference type="InterPro" id="IPR055094">
    <property type="entry name" value="NUP210_Ig15"/>
</dbReference>
<evidence type="ECO:0000256" key="2">
    <source>
        <dbReference type="ARBA" id="ARBA00007313"/>
    </source>
</evidence>
<dbReference type="CTD" id="35512"/>
<sequence length="1942" mass="206239">MAMSISLILAASLLVSFSCCSKLNVPRVLLSYSYDVPSNFTLRVIEGGCYHWRSTRGNDVHVLPVFTEDGCATEAVVSAVTRSAARQTAIILAADVATGEILRCDVIIDSFSRLEIITTTRELYVEEAPEEFEVRAYDDQGNEFSSLDGLKFNWVLENVAGQQGAVPAHSILRFMRFSESPYKTPETIGALEQLGHQGSQVLVEGRQTGVARLKASIAHPAYQALQPAVVTLMVVANLLLEPQDVYVLPDTAVVYAVYHLKQGMLLPVPLKTSHYYLQVSDPLIGELQGDGISVVSQQVGQTKVVLEDSNVKASGNIKQPSANFHVVQPGYLVIEIEPGNKPSLIIGKPSAFHVHLHDEKNNRIFLSDSIVIKTNVPTEYFSNEEVRPNGTFVAGLPVKEGKMTVTAMLDQYSLRQEIVAISPPIKASLDVMIYAALTVSPKYTLLPWDEVTRPQHSLQLAIKGPQHSLQLSTKGGSGHVLWHTNAPDVATVSKTGLVSTHALGEALLAASMFENSANRDSAVVVVREVMGLNLVEGYREFLINESLVIGIAAFTLLQDEAGVFSSCEMLTYKMSDFNPDFSALAKVRPKELNGSCASLDVIAQRPGFSGVKVSFLSSGSQHLAASTTIGSFKPLTVVKPESGKLVLALGTGYFIHFEGGPLPWIHKPSGHFTYLDVANADLLRSHLDMSGRSVGSYKIYVDCLQLGETKVTLTVGNKASSTLPYPRESTASSSILCASPEIVQLGVVGAEALPCPLHQHGSAVASCQSLVPVSVTVRDAHDNRLDNISSLVFSWSTEQPHLVTFHDDGALVTDASGVVYGTLVPRGLEGELTISVVLLNEGISASLRLRLVTPPALLPKHLVLHHHPGSSGYLRVTKGSGYFELLPDDTNGIARSSTSNLDLSKRPDAVATLFYHSTNSSIVALAKGVGSRLVTVRDLCLYEQSDSPSAVVTVAVPSAVTLIVPAMVEQGNSVEAVLQLISNEGFIVPILPNVMQFSVVAKEDLVSLEYLRLSQQGGAVYKVTGITLGDTSLRGTINNIEVNGGSGADNRSNRLVSPYEPVKIFLPLRLRPRHVTLIVGAEYQVRASGGPASTKLLYQSSNTSVCEVNADSGVVSAAMIGTTTISVTAKLSSTSTSSEHLLPCADVVYVRVVPVSAIEIVAPTSHLESGSSMPLYVTALAVNASHNISDDDVPSLMKLTPLNFASAEPPLLYRWSNTDSAVATLDHVLAANGVESRNVNTAALVIRAAKPGVTTVSVEVSVLHAASSPLTAQIIDDSTLTATFTLTVFEPLSLTSPSANRTKLLMSPGSIYALKSNRDDDRVVKFTSTSECLSKNQENPSSEAQQLNYSSHGPTISLHDNVVHASNATGTATVMVSAQETPDVVQHASVLVEVRDVCYVLVSALPVLDSVHGKVAYVALGSVLPLRISYHDCTGREFDAISHHNLAVVSNREDLVVHNRSHHDALELQVRGAGQTVLAVTLRTARANVLQHFFRIPSASALIPHQTCVVAGQPVCLKSAVRGAAGDVGRWAGGEGVAVLPAEGVALSLLQGAASVVLSLVSAAPQQHLKGQFTVTPIKQLTLLKSTDVLSDGFVDDMITIDVALSGDCEANTAAGGCWPDTLPSSALLQHLSCELQVPAPPGARPSNVFLAHASYIPGRGYACIVQTATAPAPWLRKLYASRSDVSVSLVVALSAISADQPPLKSAALLLPFVPGVSLNGSGSVALSASAPSDDSVVVVGPQEALALLVIESDIRTLSARLSEPVVGSQGGSERRLTVQATGGHGEEEVQASVNITSPLTRQTLQVRVLLESSLEGACGAPQEMHLLITLLTTHQTQLFAVLAVVLTAAAGAVGYQAWSGPGYRSTNAAVFANSPVLPPSPLAAASPYPRNASPHHINVSPHRFNINLWSTDPVYGAPSPTHESFKSSHKCCSVLCTRKHC</sequence>
<dbReference type="InterPro" id="IPR003343">
    <property type="entry name" value="Big_2"/>
</dbReference>
<keyword evidence="8" id="KW-0539">Nucleus</keyword>
<keyword evidence="3" id="KW-0812">Transmembrane</keyword>
<protein>
    <submittedName>
        <fullName evidence="12">Nuclear pore membrane glycoprotein 210</fullName>
    </submittedName>
</protein>
<dbReference type="Pfam" id="PF22963">
    <property type="entry name" value="Ig_NUP210_3rd"/>
    <property type="match status" value="1"/>
</dbReference>
<dbReference type="InterPro" id="IPR058779">
    <property type="entry name" value="Ig_NUP210_13th"/>
</dbReference>
<dbReference type="Pfam" id="PF02368">
    <property type="entry name" value="Big_2"/>
    <property type="match status" value="1"/>
</dbReference>
<evidence type="ECO:0000256" key="6">
    <source>
        <dbReference type="ARBA" id="ARBA00023136"/>
    </source>
</evidence>
<dbReference type="Pfam" id="PF22962">
    <property type="entry name" value="Ig_NUP210_7th"/>
    <property type="match status" value="1"/>
</dbReference>
<evidence type="ECO:0000256" key="1">
    <source>
        <dbReference type="ARBA" id="ARBA00004590"/>
    </source>
</evidence>
<evidence type="ECO:0000259" key="10">
    <source>
        <dbReference type="SMART" id="SM00635"/>
    </source>
</evidence>
<evidence type="ECO:0000313" key="11">
    <source>
        <dbReference type="Proteomes" id="UP000694843"/>
    </source>
</evidence>
<dbReference type="GO" id="GO:0005643">
    <property type="term" value="C:nuclear pore"/>
    <property type="evidence" value="ECO:0007669"/>
    <property type="project" value="TreeGrafter"/>
</dbReference>
<evidence type="ECO:0000313" key="12">
    <source>
        <dbReference type="RefSeq" id="XP_018026422.2"/>
    </source>
</evidence>
<accession>A0A8B7PM04</accession>
<dbReference type="GeneID" id="108681858"/>
<dbReference type="Pfam" id="PF22969">
    <property type="entry name" value="Ig_NUP210_2nd"/>
    <property type="match status" value="1"/>
</dbReference>
<feature type="chain" id="PRO_5036903237" evidence="9">
    <location>
        <begin position="21"/>
        <end position="1942"/>
    </location>
</feature>
<dbReference type="Pfam" id="PF24991">
    <property type="entry name" value="Ig_NUP210_4th"/>
    <property type="match status" value="1"/>
</dbReference>
<dbReference type="Pfam" id="PF26182">
    <property type="entry name" value="Ig_NUP210_5th"/>
    <property type="match status" value="1"/>
</dbReference>
<keyword evidence="5" id="KW-1133">Transmembrane helix</keyword>
<dbReference type="Pfam" id="PF26181">
    <property type="entry name" value="Ig_NUP210_13th"/>
    <property type="match status" value="1"/>
</dbReference>
<reference evidence="12" key="1">
    <citation type="submission" date="2025-08" db="UniProtKB">
        <authorList>
            <consortium name="RefSeq"/>
        </authorList>
    </citation>
    <scope>IDENTIFICATION</scope>
    <source>
        <tissue evidence="12">Whole organism</tissue>
    </source>
</reference>
<keyword evidence="4 9" id="KW-0732">Signal</keyword>
<dbReference type="PANTHER" id="PTHR23019:SF0">
    <property type="entry name" value="NUCLEAR PORE MEMBRANE GLYCOPROTEIN 210"/>
    <property type="match status" value="1"/>
</dbReference>
<keyword evidence="6" id="KW-0472">Membrane</keyword>
<dbReference type="OrthoDB" id="361283at2759"/>
<dbReference type="RefSeq" id="XP_018026422.2">
    <property type="nucleotide sequence ID" value="XM_018170933.2"/>
</dbReference>
<evidence type="ECO:0000256" key="5">
    <source>
        <dbReference type="ARBA" id="ARBA00022989"/>
    </source>
</evidence>
<keyword evidence="11" id="KW-1185">Reference proteome</keyword>
<evidence type="ECO:0000256" key="9">
    <source>
        <dbReference type="SAM" id="SignalP"/>
    </source>
</evidence>
<dbReference type="Proteomes" id="UP000694843">
    <property type="component" value="Unplaced"/>
</dbReference>
<comment type="similarity">
    <text evidence="2">Belongs to the NUP210 family.</text>
</comment>
<dbReference type="SUPFAM" id="SSF49373">
    <property type="entry name" value="Invasin/intimin cell-adhesion fragments"/>
    <property type="match status" value="2"/>
</dbReference>
<dbReference type="SMART" id="SM00635">
    <property type="entry name" value="BID_2"/>
    <property type="match status" value="1"/>
</dbReference>
<dbReference type="Pfam" id="PF22967">
    <property type="entry name" value="Ig_NUP210_1st"/>
    <property type="match status" value="1"/>
</dbReference>
<feature type="signal peptide" evidence="9">
    <location>
        <begin position="1"/>
        <end position="20"/>
    </location>
</feature>
<feature type="domain" description="BIG2" evidence="10">
    <location>
        <begin position="1064"/>
        <end position="1139"/>
    </location>
</feature>
<proteinExistence type="inferred from homology"/>
<dbReference type="InterPro" id="IPR008964">
    <property type="entry name" value="Invasin/intimin_cell_adhesion"/>
</dbReference>
<evidence type="ECO:0000256" key="8">
    <source>
        <dbReference type="ARBA" id="ARBA00023242"/>
    </source>
</evidence>
<gene>
    <name evidence="12" type="primary">LOC108681858</name>
</gene>
<dbReference type="InterPro" id="IPR056897">
    <property type="entry name" value="Ig_NUP210_4th"/>
</dbReference>
<organism evidence="11 12">
    <name type="scientific">Hyalella azteca</name>
    <name type="common">Amphipod</name>
    <dbReference type="NCBI Taxonomy" id="294128"/>
    <lineage>
        <taxon>Eukaryota</taxon>
        <taxon>Metazoa</taxon>
        <taxon>Ecdysozoa</taxon>
        <taxon>Arthropoda</taxon>
        <taxon>Crustacea</taxon>
        <taxon>Multicrustacea</taxon>
        <taxon>Malacostraca</taxon>
        <taxon>Eumalacostraca</taxon>
        <taxon>Peracarida</taxon>
        <taxon>Amphipoda</taxon>
        <taxon>Senticaudata</taxon>
        <taxon>Talitrida</taxon>
        <taxon>Talitroidea</taxon>
        <taxon>Hyalellidae</taxon>
        <taxon>Hyalella</taxon>
    </lineage>
</organism>
<dbReference type="InterPro" id="IPR055096">
    <property type="entry name" value="Ig_NUP210_1st"/>
</dbReference>
<keyword evidence="7" id="KW-0325">Glycoprotein</keyword>
<dbReference type="InterPro" id="IPR055097">
    <property type="entry name" value="Ig_NUP210_2nd"/>
</dbReference>
<dbReference type="GO" id="GO:0031965">
    <property type="term" value="C:nuclear membrane"/>
    <property type="evidence" value="ECO:0007669"/>
    <property type="project" value="UniProtKB-SubCell"/>
</dbReference>
<dbReference type="InterPro" id="IPR055098">
    <property type="entry name" value="Ig_NUP210_3rd"/>
</dbReference>
<dbReference type="InterPro" id="IPR055099">
    <property type="entry name" value="Ig_NUP210_7th"/>
</dbReference>
<comment type="subcellular location">
    <subcellularLocation>
        <location evidence="1">Nucleus membrane</location>
        <topology evidence="1">Single-pass membrane protein</topology>
    </subcellularLocation>
</comment>
<dbReference type="Gene3D" id="2.60.40.1080">
    <property type="match status" value="2"/>
</dbReference>
<dbReference type="OMA" id="HNMYEGT"/>
<evidence type="ECO:0000256" key="4">
    <source>
        <dbReference type="ARBA" id="ARBA00022729"/>
    </source>
</evidence>
<evidence type="ECO:0000256" key="3">
    <source>
        <dbReference type="ARBA" id="ARBA00022692"/>
    </source>
</evidence>
<dbReference type="PANTHER" id="PTHR23019">
    <property type="entry name" value="NUCLEAR PORE MEMBRANE GLYCOPROTEIN GP210-RELATED"/>
    <property type="match status" value="1"/>
</dbReference>
<name>A0A8B7PM04_HYAAZ</name>